<dbReference type="PANTHER" id="PTHR41248:SF1">
    <property type="entry name" value="NORD PROTEIN"/>
    <property type="match status" value="1"/>
</dbReference>
<dbReference type="RefSeq" id="WP_189497697.1">
    <property type="nucleotide sequence ID" value="NZ_BMZT01000007.1"/>
</dbReference>
<dbReference type="InterPro" id="IPR002035">
    <property type="entry name" value="VWF_A"/>
</dbReference>
<dbReference type="SUPFAM" id="SSF53300">
    <property type="entry name" value="vWA-like"/>
    <property type="match status" value="1"/>
</dbReference>
<dbReference type="InterPro" id="IPR036465">
    <property type="entry name" value="vWFA_dom_sf"/>
</dbReference>
<feature type="domain" description="VWFA" evidence="2">
    <location>
        <begin position="497"/>
        <end position="684"/>
    </location>
</feature>
<evidence type="ECO:0000259" key="2">
    <source>
        <dbReference type="SMART" id="SM00327"/>
    </source>
</evidence>
<dbReference type="EMBL" id="JBHLTF010000029">
    <property type="protein sequence ID" value="MFC0717768.1"/>
    <property type="molecule type" value="Genomic_DNA"/>
</dbReference>
<feature type="region of interest" description="Disordered" evidence="1">
    <location>
        <begin position="208"/>
        <end position="232"/>
    </location>
</feature>
<accession>A0ABV6SWF4</accession>
<organism evidence="3 4">
    <name type="scientific">Luteimonas padinae</name>
    <dbReference type="NCBI Taxonomy" id="1714359"/>
    <lineage>
        <taxon>Bacteria</taxon>
        <taxon>Pseudomonadati</taxon>
        <taxon>Pseudomonadota</taxon>
        <taxon>Gammaproteobacteria</taxon>
        <taxon>Lysobacterales</taxon>
        <taxon>Lysobacteraceae</taxon>
        <taxon>Luteimonas</taxon>
    </lineage>
</organism>
<dbReference type="PANTHER" id="PTHR41248">
    <property type="entry name" value="NORD PROTEIN"/>
    <property type="match status" value="1"/>
</dbReference>
<feature type="region of interest" description="Disordered" evidence="1">
    <location>
        <begin position="271"/>
        <end position="347"/>
    </location>
</feature>
<feature type="compositionally biased region" description="Basic and acidic residues" evidence="1">
    <location>
        <begin position="293"/>
        <end position="302"/>
    </location>
</feature>
<dbReference type="InterPro" id="IPR051928">
    <property type="entry name" value="NorD/CobT"/>
</dbReference>
<dbReference type="SMART" id="SM00327">
    <property type="entry name" value="VWA"/>
    <property type="match status" value="1"/>
</dbReference>
<reference evidence="3 4" key="1">
    <citation type="submission" date="2024-09" db="EMBL/GenBank/DDBJ databases">
        <authorList>
            <person name="Sun Q."/>
            <person name="Mori K."/>
        </authorList>
    </citation>
    <scope>NUCLEOTIDE SEQUENCE [LARGE SCALE GENOMIC DNA]</scope>
    <source>
        <strain evidence="3 4">KCTC 52403</strain>
    </source>
</reference>
<gene>
    <name evidence="3" type="ORF">ACFFFU_08400</name>
</gene>
<comment type="caution">
    <text evidence="3">The sequence shown here is derived from an EMBL/GenBank/DDBJ whole genome shotgun (WGS) entry which is preliminary data.</text>
</comment>
<dbReference type="CDD" id="cd01454">
    <property type="entry name" value="vWA_norD_type"/>
    <property type="match status" value="1"/>
</dbReference>
<dbReference type="Proteomes" id="UP001589898">
    <property type="component" value="Unassembled WGS sequence"/>
</dbReference>
<sequence>MAEAEDVVVDVARHATVFIRDTWRRHYAREPDAPVALASLARRLDLLVSAACGTSLPIRVALPPARPTVLHRLFHRAAYPRHRQALPATSGDAIWLPAHLETCDPVEASELYRAMALQQAYRATRGHVRAIAETRSPLLRDTALVLEARAAELAVARGFPGLLPALRRLRGLALAGRPPLAGFAAARQPLERLVRDILGHDLEAAPDQVADADAGPGPGPGCGSAPTDDPLAQAGQLVRGWGLDDAAVRRLGPMPLYRDWWTGELRAAGPAARMAEGGPSGRDADDDCPVRSARMERRPDEREATEDEDRDSEPGVWMIQQDAPHEVAEDPFGLQRPVDRDDETSPDEYGDMLSELASTRMVAAPEPPREVLLSDDPPASRAKIEFEDPEAGGTRFRYPEWDHAAASYLEHGTTVRMLPPPAGDPAWIDATLARHRAHLDGIRRQFEALRPERVRLRRQNDGDDIDVDACVEGRADLRAGGVLREGLYESRRPGRRSIAVSLLVDASGSTDGFIGGGRRVIDVEREALLLVCMALEGLREPFSVMAFSGEGPHGVSVRMLKDFDEGYGQDVALRIAGLEPENYTRAGAAIRHATALLMRQPAGHRLLLMLSDGKPNDADRYDGLFGVEDMRQSVTEARLQGIFPFCLTVDLQAPAYLPGVFGPDNYAVLPTPERLPMVLLEWTRRLLAR</sequence>
<evidence type="ECO:0000313" key="4">
    <source>
        <dbReference type="Proteomes" id="UP001589898"/>
    </source>
</evidence>
<proteinExistence type="predicted"/>
<keyword evidence="4" id="KW-1185">Reference proteome</keyword>
<dbReference type="Gene3D" id="3.40.50.410">
    <property type="entry name" value="von Willebrand factor, type A domain"/>
    <property type="match status" value="1"/>
</dbReference>
<name>A0ABV6SWF4_9GAMM</name>
<evidence type="ECO:0000313" key="3">
    <source>
        <dbReference type="EMBL" id="MFC0717768.1"/>
    </source>
</evidence>
<evidence type="ECO:0000256" key="1">
    <source>
        <dbReference type="SAM" id="MobiDB-lite"/>
    </source>
</evidence>
<protein>
    <submittedName>
        <fullName evidence="3">Nitric oxide reductase activation protein NorD</fullName>
    </submittedName>
</protein>